<evidence type="ECO:0000256" key="1">
    <source>
        <dbReference type="ARBA" id="ARBA00022741"/>
    </source>
</evidence>
<proteinExistence type="predicted"/>
<dbReference type="PANTHER" id="PTHR24073">
    <property type="entry name" value="DRAB5-RELATED"/>
    <property type="match status" value="1"/>
</dbReference>
<dbReference type="Gene3D" id="3.40.50.300">
    <property type="entry name" value="P-loop containing nucleotide triphosphate hydrolases"/>
    <property type="match status" value="1"/>
</dbReference>
<keyword evidence="2" id="KW-0342">GTP-binding</keyword>
<name>A0A7S1XMT3_9STRA</name>
<dbReference type="SUPFAM" id="SSF52540">
    <property type="entry name" value="P-loop containing nucleoside triphosphate hydrolases"/>
    <property type="match status" value="1"/>
</dbReference>
<dbReference type="InterPro" id="IPR027417">
    <property type="entry name" value="P-loop_NTPase"/>
</dbReference>
<keyword evidence="1" id="KW-0547">Nucleotide-binding</keyword>
<organism evidence="3">
    <name type="scientific">Phaeomonas parva</name>
    <dbReference type="NCBI Taxonomy" id="124430"/>
    <lineage>
        <taxon>Eukaryota</taxon>
        <taxon>Sar</taxon>
        <taxon>Stramenopiles</taxon>
        <taxon>Ochrophyta</taxon>
        <taxon>Pinguiophyceae</taxon>
        <taxon>Pinguiochrysidales</taxon>
        <taxon>Pinguiochrysidaceae</taxon>
        <taxon>Phaeomonas</taxon>
    </lineage>
</organism>
<dbReference type="EMBL" id="HBGJ01008197">
    <property type="protein sequence ID" value="CAD9246792.1"/>
    <property type="molecule type" value="Transcribed_RNA"/>
</dbReference>
<accession>A0A7S1XMT3</accession>
<evidence type="ECO:0000256" key="2">
    <source>
        <dbReference type="ARBA" id="ARBA00023134"/>
    </source>
</evidence>
<sequence>MPQAAMDEPPTKILIVGPERAGKTTIANFLTEQTQDLTPRQYTPTVGCRILETERVVFNTPVAVQIWDVSGSQSFENCWPAIMSDADGVVLVYNPGNPAHETEIVLWHDYFVSGQGVDHSRCLVYAHSGNEDGPDKRRPPPPRIEDITRLMTDSHSTAEIHRTFEDLLRGIVSRRGK</sequence>
<reference evidence="3" key="1">
    <citation type="submission" date="2021-01" db="EMBL/GenBank/DDBJ databases">
        <authorList>
            <person name="Corre E."/>
            <person name="Pelletier E."/>
            <person name="Niang G."/>
            <person name="Scheremetjew M."/>
            <person name="Finn R."/>
            <person name="Kale V."/>
            <person name="Holt S."/>
            <person name="Cochrane G."/>
            <person name="Meng A."/>
            <person name="Brown T."/>
            <person name="Cohen L."/>
        </authorList>
    </citation>
    <scope>NUCLEOTIDE SEQUENCE</scope>
    <source>
        <strain evidence="3">CCMP2877</strain>
    </source>
</reference>
<dbReference type="PRINTS" id="PR00449">
    <property type="entry name" value="RASTRNSFRMNG"/>
</dbReference>
<dbReference type="AlphaFoldDB" id="A0A7S1XMT3"/>
<dbReference type="Pfam" id="PF08477">
    <property type="entry name" value="Roc"/>
    <property type="match status" value="1"/>
</dbReference>
<evidence type="ECO:0000313" key="3">
    <source>
        <dbReference type="EMBL" id="CAD9246792.1"/>
    </source>
</evidence>
<protein>
    <submittedName>
        <fullName evidence="3">Uncharacterized protein</fullName>
    </submittedName>
</protein>
<dbReference type="GO" id="GO:0005525">
    <property type="term" value="F:GTP binding"/>
    <property type="evidence" value="ECO:0007669"/>
    <property type="project" value="UniProtKB-KW"/>
</dbReference>
<gene>
    <name evidence="3" type="ORF">PPAR1163_LOCUS5144</name>
</gene>